<sequence length="152" mass="18297">MDNAMKKEPKALEGVKRIYMDFTYYRAESLQDEILVSEMTEFFKLQSFEHRFFEDNSFTTEENLILFERDIHATIFFSLKPFREACKSNEALNSSFFTFFMSTVKTFKSLYEVDFFKISKESLNLFSRQRHLRLRHSGKFCQLLLRKNLTNK</sequence>
<accession>A0A512BGM3</accession>
<evidence type="ECO:0000313" key="1">
    <source>
        <dbReference type="EMBL" id="GEO11122.1"/>
    </source>
</evidence>
<evidence type="ECO:0000313" key="2">
    <source>
        <dbReference type="Proteomes" id="UP000321513"/>
    </source>
</evidence>
<protein>
    <submittedName>
        <fullName evidence="1">Uncharacterized protein</fullName>
    </submittedName>
</protein>
<comment type="caution">
    <text evidence="1">The sequence shown here is derived from an EMBL/GenBank/DDBJ whole genome shotgun (WGS) entry which is preliminary data.</text>
</comment>
<proteinExistence type="predicted"/>
<dbReference type="AlphaFoldDB" id="A0A512BGM3"/>
<gene>
    <name evidence="1" type="ORF">SAE01_36180</name>
</gene>
<keyword evidence="2" id="KW-1185">Reference proteome</keyword>
<reference evidence="1 2" key="1">
    <citation type="submission" date="2019-07" db="EMBL/GenBank/DDBJ databases">
        <title>Whole genome shotgun sequence of Segetibacter aerophilus NBRC 106135.</title>
        <authorList>
            <person name="Hosoyama A."/>
            <person name="Uohara A."/>
            <person name="Ohji S."/>
            <person name="Ichikawa N."/>
        </authorList>
    </citation>
    <scope>NUCLEOTIDE SEQUENCE [LARGE SCALE GENOMIC DNA]</scope>
    <source>
        <strain evidence="1 2">NBRC 106135</strain>
    </source>
</reference>
<name>A0A512BGM3_9BACT</name>
<organism evidence="1 2">
    <name type="scientific">Segetibacter aerophilus</name>
    <dbReference type="NCBI Taxonomy" id="670293"/>
    <lineage>
        <taxon>Bacteria</taxon>
        <taxon>Pseudomonadati</taxon>
        <taxon>Bacteroidota</taxon>
        <taxon>Chitinophagia</taxon>
        <taxon>Chitinophagales</taxon>
        <taxon>Chitinophagaceae</taxon>
        <taxon>Segetibacter</taxon>
    </lineage>
</organism>
<dbReference type="EMBL" id="BJYT01000016">
    <property type="protein sequence ID" value="GEO11122.1"/>
    <property type="molecule type" value="Genomic_DNA"/>
</dbReference>
<dbReference type="Proteomes" id="UP000321513">
    <property type="component" value="Unassembled WGS sequence"/>
</dbReference>